<organism evidence="1 2">
    <name type="scientific">Burkholderia stabilis</name>
    <dbReference type="NCBI Taxonomy" id="95485"/>
    <lineage>
        <taxon>Bacteria</taxon>
        <taxon>Pseudomonadati</taxon>
        <taxon>Pseudomonadota</taxon>
        <taxon>Betaproteobacteria</taxon>
        <taxon>Burkholderiales</taxon>
        <taxon>Burkholderiaceae</taxon>
        <taxon>Burkholderia</taxon>
        <taxon>Burkholderia cepacia complex</taxon>
    </lineage>
</organism>
<dbReference type="NCBIfam" id="TIGR02497">
    <property type="entry name" value="yscI_hrpB_dom"/>
    <property type="match status" value="1"/>
</dbReference>
<sequence length="112" mass="12078">MEVNATQSAVQVLQSQSVAQPTDAEQISAFTRLLFGQNAQTPEQQAVDRFQQASQQVDRALAPARDSEPAFASPLEMLATQSTMLRSIVEVDLMAKTAGAISQGVNKLVNMQ</sequence>
<gene>
    <name evidence="1" type="ORF">D1006_34850</name>
</gene>
<dbReference type="InterPro" id="IPR012670">
    <property type="entry name" value="T3SS_YscI/HrpB"/>
</dbReference>
<reference evidence="1 2" key="1">
    <citation type="submission" date="2018-08" db="EMBL/GenBank/DDBJ databases">
        <title>Mountain-cultivated ginseng endophyte, Burkholderia stabilis and its activity against ginseng root rot disease.</title>
        <authorList>
            <person name="Tapan Kumar M."/>
            <person name="Bae H."/>
            <person name="Shanmugam G."/>
            <person name="Jeon J."/>
        </authorList>
    </citation>
    <scope>NUCLEOTIDE SEQUENCE [LARGE SCALE GENOMIC DNA]</scope>
    <source>
        <strain evidence="1 2">EB159</strain>
    </source>
</reference>
<dbReference type="AlphaFoldDB" id="A0A4Q2A7Y9"/>
<accession>A0A4Q2A7Y9</accession>
<dbReference type="Pfam" id="PF17001">
    <property type="entry name" value="T3SS_basalb_I"/>
    <property type="match status" value="1"/>
</dbReference>
<proteinExistence type="predicted"/>
<evidence type="ECO:0000313" key="2">
    <source>
        <dbReference type="Proteomes" id="UP000289650"/>
    </source>
</evidence>
<name>A0A4Q2A7Y9_9BURK</name>
<dbReference type="OrthoDB" id="6638200at2"/>
<comment type="caution">
    <text evidence="1">The sequence shown here is derived from an EMBL/GenBank/DDBJ whole genome shotgun (WGS) entry which is preliminary data.</text>
</comment>
<protein>
    <submittedName>
        <fullName evidence="1">EscI/YscI/HrpB family type III secretion system inner rod protein</fullName>
    </submittedName>
</protein>
<dbReference type="GO" id="GO:0030254">
    <property type="term" value="P:protein secretion by the type III secretion system"/>
    <property type="evidence" value="ECO:0007669"/>
    <property type="project" value="InterPro"/>
</dbReference>
<dbReference type="EMBL" id="QWEX01000003">
    <property type="protein sequence ID" value="RXV65298.1"/>
    <property type="molecule type" value="Genomic_DNA"/>
</dbReference>
<evidence type="ECO:0000313" key="1">
    <source>
        <dbReference type="EMBL" id="RXV65298.1"/>
    </source>
</evidence>
<dbReference type="Proteomes" id="UP000289650">
    <property type="component" value="Unassembled WGS sequence"/>
</dbReference>
<dbReference type="RefSeq" id="WP_129517743.1">
    <property type="nucleotide sequence ID" value="NZ_QWEX01000003.1"/>
</dbReference>